<evidence type="ECO:0000313" key="3">
    <source>
        <dbReference type="Proteomes" id="UP001438707"/>
    </source>
</evidence>
<sequence>MSTPCGIVACGDPWGKPLQLMMGQPCALRCEDNAGQGTVAAVTHVQALNTPENDLFMTFAPKVAVLGHANLQQSVDLSSPHDEERRQRPKGQGVEREAIVFVIGGSNYIKLDSKFALANFHTPGPRIRHWPVL</sequence>
<feature type="region of interest" description="Disordered" evidence="1">
    <location>
        <begin position="74"/>
        <end position="93"/>
    </location>
</feature>
<dbReference type="AlphaFoldDB" id="A0AAW1PUJ6"/>
<gene>
    <name evidence="2" type="ORF">WJX74_009553</name>
</gene>
<evidence type="ECO:0000256" key="1">
    <source>
        <dbReference type="SAM" id="MobiDB-lite"/>
    </source>
</evidence>
<comment type="caution">
    <text evidence="2">The sequence shown here is derived from an EMBL/GenBank/DDBJ whole genome shotgun (WGS) entry which is preliminary data.</text>
</comment>
<protein>
    <submittedName>
        <fullName evidence="2">Uncharacterized protein</fullName>
    </submittedName>
</protein>
<accession>A0AAW1PUJ6</accession>
<reference evidence="2 3" key="1">
    <citation type="journal article" date="2024" name="Nat. Commun.">
        <title>Phylogenomics reveals the evolutionary origins of lichenization in chlorophyte algae.</title>
        <authorList>
            <person name="Puginier C."/>
            <person name="Libourel C."/>
            <person name="Otte J."/>
            <person name="Skaloud P."/>
            <person name="Haon M."/>
            <person name="Grisel S."/>
            <person name="Petersen M."/>
            <person name="Berrin J.G."/>
            <person name="Delaux P.M."/>
            <person name="Dal Grande F."/>
            <person name="Keller J."/>
        </authorList>
    </citation>
    <scope>NUCLEOTIDE SEQUENCE [LARGE SCALE GENOMIC DNA]</scope>
    <source>
        <strain evidence="2 3">SAG 2145</strain>
    </source>
</reference>
<proteinExistence type="predicted"/>
<evidence type="ECO:0000313" key="2">
    <source>
        <dbReference type="EMBL" id="KAK9817331.1"/>
    </source>
</evidence>
<keyword evidence="3" id="KW-1185">Reference proteome</keyword>
<name>A0AAW1PUJ6_9CHLO</name>
<organism evidence="2 3">
    <name type="scientific">Apatococcus lobatus</name>
    <dbReference type="NCBI Taxonomy" id="904363"/>
    <lineage>
        <taxon>Eukaryota</taxon>
        <taxon>Viridiplantae</taxon>
        <taxon>Chlorophyta</taxon>
        <taxon>core chlorophytes</taxon>
        <taxon>Trebouxiophyceae</taxon>
        <taxon>Chlorellales</taxon>
        <taxon>Chlorellaceae</taxon>
        <taxon>Apatococcus</taxon>
    </lineage>
</organism>
<dbReference type="Proteomes" id="UP001438707">
    <property type="component" value="Unassembled WGS sequence"/>
</dbReference>
<dbReference type="EMBL" id="JALJOS010000075">
    <property type="protein sequence ID" value="KAK9817331.1"/>
    <property type="molecule type" value="Genomic_DNA"/>
</dbReference>